<evidence type="ECO:0000313" key="6">
    <source>
        <dbReference type="Proteomes" id="UP000779049"/>
    </source>
</evidence>
<dbReference type="SMART" id="SM00347">
    <property type="entry name" value="HTH_MARR"/>
    <property type="match status" value="1"/>
</dbReference>
<accession>A0ABS7L5V2</accession>
<comment type="caution">
    <text evidence="5">The sequence shown here is derived from an EMBL/GenBank/DDBJ whole genome shotgun (WGS) entry which is preliminary data.</text>
</comment>
<sequence>MDCNTKDVPIQFLLWQILNAQRQKAIQWLENVDMKPGQAGCLFILSKYGTLSQKEIAEKLGVKPPSMTVLLRKLEKKNFVIRMQDENDQRISRIYLTEEGKAYIDQIKEMMREMDREMFEGILPEEKMLFRRLLIQIRENLISKEGLQDYEAQMKKECISDWSR</sequence>
<dbReference type="InterPro" id="IPR036390">
    <property type="entry name" value="WH_DNA-bd_sf"/>
</dbReference>
<evidence type="ECO:0000256" key="1">
    <source>
        <dbReference type="ARBA" id="ARBA00023015"/>
    </source>
</evidence>
<dbReference type="SUPFAM" id="SSF46785">
    <property type="entry name" value="Winged helix' DNA-binding domain"/>
    <property type="match status" value="1"/>
</dbReference>
<organism evidence="5 6">
    <name type="scientific">Sellimonas caecigallum</name>
    <dbReference type="NCBI Taxonomy" id="2592333"/>
    <lineage>
        <taxon>Bacteria</taxon>
        <taxon>Bacillati</taxon>
        <taxon>Bacillota</taxon>
        <taxon>Clostridia</taxon>
        <taxon>Lachnospirales</taxon>
        <taxon>Lachnospiraceae</taxon>
        <taxon>Sellimonas</taxon>
    </lineage>
</organism>
<dbReference type="Pfam" id="PF01047">
    <property type="entry name" value="MarR"/>
    <property type="match status" value="1"/>
</dbReference>
<keyword evidence="3" id="KW-0804">Transcription</keyword>
<reference evidence="5 6" key="1">
    <citation type="journal article" date="2020" name="New Microbes New Infect">
        <title>Sellimonas caecigallum sp. nov., description and genome sequence of a new member of the Sellimonas genus isolated from the cecum of feral chicken.</title>
        <authorList>
            <person name="Wongkuna S."/>
            <person name="Ghimire S."/>
            <person name="Antony L."/>
            <person name="Chankhamhaengdecha S."/>
            <person name="Janvilisri T."/>
            <person name="Scaria J."/>
        </authorList>
    </citation>
    <scope>NUCLEOTIDE SEQUENCE [LARGE SCALE GENOMIC DNA]</scope>
    <source>
        <strain evidence="5 6">SW451</strain>
    </source>
</reference>
<keyword evidence="6" id="KW-1185">Reference proteome</keyword>
<evidence type="ECO:0000256" key="2">
    <source>
        <dbReference type="ARBA" id="ARBA00023125"/>
    </source>
</evidence>
<dbReference type="PROSITE" id="PS50995">
    <property type="entry name" value="HTH_MARR_2"/>
    <property type="match status" value="1"/>
</dbReference>
<name>A0ABS7L5V2_9FIRM</name>
<evidence type="ECO:0000313" key="5">
    <source>
        <dbReference type="EMBL" id="MBY0758409.1"/>
    </source>
</evidence>
<evidence type="ECO:0000256" key="3">
    <source>
        <dbReference type="ARBA" id="ARBA00023163"/>
    </source>
</evidence>
<proteinExistence type="predicted"/>
<feature type="domain" description="HTH marR-type" evidence="4">
    <location>
        <begin position="1"/>
        <end position="139"/>
    </location>
</feature>
<dbReference type="Gene3D" id="1.10.10.10">
    <property type="entry name" value="Winged helix-like DNA-binding domain superfamily/Winged helix DNA-binding domain"/>
    <property type="match status" value="1"/>
</dbReference>
<dbReference type="RefSeq" id="WP_221919522.1">
    <property type="nucleotide sequence ID" value="NZ_CP173660.1"/>
</dbReference>
<dbReference type="Proteomes" id="UP000779049">
    <property type="component" value="Unassembled WGS sequence"/>
</dbReference>
<gene>
    <name evidence="5" type="ORF">FLB61_04755</name>
</gene>
<evidence type="ECO:0000259" key="4">
    <source>
        <dbReference type="PROSITE" id="PS50995"/>
    </source>
</evidence>
<dbReference type="PANTHER" id="PTHR42756:SF1">
    <property type="entry name" value="TRANSCRIPTIONAL REPRESSOR OF EMRAB OPERON"/>
    <property type="match status" value="1"/>
</dbReference>
<dbReference type="PRINTS" id="PR00598">
    <property type="entry name" value="HTHMARR"/>
</dbReference>
<keyword evidence="2" id="KW-0238">DNA-binding</keyword>
<dbReference type="InterPro" id="IPR036388">
    <property type="entry name" value="WH-like_DNA-bd_sf"/>
</dbReference>
<keyword evidence="1" id="KW-0805">Transcription regulation</keyword>
<dbReference type="InterPro" id="IPR000835">
    <property type="entry name" value="HTH_MarR-typ"/>
</dbReference>
<protein>
    <submittedName>
        <fullName evidence="5">MarR family transcriptional regulator</fullName>
    </submittedName>
</protein>
<dbReference type="PANTHER" id="PTHR42756">
    <property type="entry name" value="TRANSCRIPTIONAL REGULATOR, MARR"/>
    <property type="match status" value="1"/>
</dbReference>
<dbReference type="EMBL" id="VIRV01000004">
    <property type="protein sequence ID" value="MBY0758409.1"/>
    <property type="molecule type" value="Genomic_DNA"/>
</dbReference>